<feature type="region of interest" description="Disordered" evidence="1">
    <location>
        <begin position="1"/>
        <end position="22"/>
    </location>
</feature>
<evidence type="ECO:0000256" key="1">
    <source>
        <dbReference type="SAM" id="MobiDB-lite"/>
    </source>
</evidence>
<gene>
    <name evidence="2" type="ORF">Ahy_A09g042309</name>
</gene>
<accession>A0A445BFH2</accession>
<reference evidence="2 3" key="1">
    <citation type="submission" date="2019-01" db="EMBL/GenBank/DDBJ databases">
        <title>Sequencing of cultivated peanut Arachis hypogaea provides insights into genome evolution and oil improvement.</title>
        <authorList>
            <person name="Chen X."/>
        </authorList>
    </citation>
    <scope>NUCLEOTIDE SEQUENCE [LARGE SCALE GENOMIC DNA]</scope>
    <source>
        <strain evidence="3">cv. Fuhuasheng</strain>
        <tissue evidence="2">Leaves</tissue>
    </source>
</reference>
<dbReference type="AlphaFoldDB" id="A0A445BFH2"/>
<comment type="caution">
    <text evidence="2">The sequence shown here is derived from an EMBL/GenBank/DDBJ whole genome shotgun (WGS) entry which is preliminary data.</text>
</comment>
<protein>
    <submittedName>
        <fullName evidence="2">Uncharacterized protein</fullName>
    </submittedName>
</protein>
<keyword evidence="3" id="KW-1185">Reference proteome</keyword>
<dbReference type="EMBL" id="SDMP01000009">
    <property type="protein sequence ID" value="RYR37420.1"/>
    <property type="molecule type" value="Genomic_DNA"/>
</dbReference>
<dbReference type="Proteomes" id="UP000289738">
    <property type="component" value="Chromosome A09"/>
</dbReference>
<name>A0A445BFH2_ARAHY</name>
<proteinExistence type="predicted"/>
<organism evidence="2 3">
    <name type="scientific">Arachis hypogaea</name>
    <name type="common">Peanut</name>
    <dbReference type="NCBI Taxonomy" id="3818"/>
    <lineage>
        <taxon>Eukaryota</taxon>
        <taxon>Viridiplantae</taxon>
        <taxon>Streptophyta</taxon>
        <taxon>Embryophyta</taxon>
        <taxon>Tracheophyta</taxon>
        <taxon>Spermatophyta</taxon>
        <taxon>Magnoliopsida</taxon>
        <taxon>eudicotyledons</taxon>
        <taxon>Gunneridae</taxon>
        <taxon>Pentapetalae</taxon>
        <taxon>rosids</taxon>
        <taxon>fabids</taxon>
        <taxon>Fabales</taxon>
        <taxon>Fabaceae</taxon>
        <taxon>Papilionoideae</taxon>
        <taxon>50 kb inversion clade</taxon>
        <taxon>dalbergioids sensu lato</taxon>
        <taxon>Dalbergieae</taxon>
        <taxon>Pterocarpus clade</taxon>
        <taxon>Arachis</taxon>
    </lineage>
</organism>
<feature type="compositionally biased region" description="Basic and acidic residues" evidence="1">
    <location>
        <begin position="1"/>
        <end position="12"/>
    </location>
</feature>
<sequence>MAGMDDYEHQLEDSQDPDPNDAVVPTIEMRTVRSVSVEDGTSSLNLELSMNVKIDAQTVALEGRMSALERLMFQKGKFVTEIQSLLTTQRGSPTASTTISSTVAATMVTHGNVVAETNLTAQRQSRRAVTNDIGSPQEIQKSLEKGKGLVISNVNSFLDIIVSNSPGFEDDVIIDETLSIPCSIKGTNRVPKRSTISGAITHDSVETVCEKDLPSMSKLDCTTKVCELFSLPETYGSPLKIPKLEPIDSKHMLGEEQTDCSKCTTSPQNCQGNVHSSSIQGGSAFKPFGMMNIMEYPGLQMVFRPTVHMDLTCDECKMATYIYGKNDQYLKVLFKFSTFEVSRAGFHSLSPVYMPNVDANTFVFLCAQLMNIILMSVSMRAYCVMPPRVWYTLSVFADDVLAMRPFEVIRRKYMNRWLSATSRLEHVLVLVCELTYTWYLMVVDVKHGRVYCLDVTRAPENT</sequence>
<evidence type="ECO:0000313" key="2">
    <source>
        <dbReference type="EMBL" id="RYR37420.1"/>
    </source>
</evidence>
<evidence type="ECO:0000313" key="3">
    <source>
        <dbReference type="Proteomes" id="UP000289738"/>
    </source>
</evidence>